<name>A0A1J4KM73_9EUKA</name>
<dbReference type="VEuPathDB" id="TrichDB:TRFO_17771"/>
<evidence type="ECO:0000313" key="2">
    <source>
        <dbReference type="Proteomes" id="UP000179807"/>
    </source>
</evidence>
<comment type="caution">
    <text evidence="1">The sequence shown here is derived from an EMBL/GenBank/DDBJ whole genome shotgun (WGS) entry which is preliminary data.</text>
</comment>
<reference evidence="1" key="1">
    <citation type="submission" date="2016-10" db="EMBL/GenBank/DDBJ databases">
        <authorList>
            <person name="Benchimol M."/>
            <person name="Almeida L.G."/>
            <person name="Vasconcelos A.T."/>
            <person name="Perreira-Neves A."/>
            <person name="Rosa I.A."/>
            <person name="Tasca T."/>
            <person name="Bogo M.R."/>
            <person name="de Souza W."/>
        </authorList>
    </citation>
    <scope>NUCLEOTIDE SEQUENCE [LARGE SCALE GENOMIC DNA]</scope>
    <source>
        <strain evidence="1">K</strain>
    </source>
</reference>
<dbReference type="RefSeq" id="XP_068365537.1">
    <property type="nucleotide sequence ID" value="XM_068499782.1"/>
</dbReference>
<dbReference type="AlphaFoldDB" id="A0A1J4KM73"/>
<gene>
    <name evidence="1" type="ORF">TRFO_17771</name>
</gene>
<proteinExistence type="predicted"/>
<dbReference type="Proteomes" id="UP000179807">
    <property type="component" value="Unassembled WGS sequence"/>
</dbReference>
<protein>
    <submittedName>
        <fullName evidence="1">Uncharacterized protein</fullName>
    </submittedName>
</protein>
<dbReference type="EMBL" id="MLAK01000564">
    <property type="protein sequence ID" value="OHT12401.1"/>
    <property type="molecule type" value="Genomic_DNA"/>
</dbReference>
<dbReference type="GeneID" id="94834486"/>
<organism evidence="1 2">
    <name type="scientific">Tritrichomonas foetus</name>
    <dbReference type="NCBI Taxonomy" id="1144522"/>
    <lineage>
        <taxon>Eukaryota</taxon>
        <taxon>Metamonada</taxon>
        <taxon>Parabasalia</taxon>
        <taxon>Tritrichomonadida</taxon>
        <taxon>Tritrichomonadidae</taxon>
        <taxon>Tritrichomonas</taxon>
    </lineage>
</organism>
<keyword evidence="2" id="KW-1185">Reference proteome</keyword>
<evidence type="ECO:0000313" key="1">
    <source>
        <dbReference type="EMBL" id="OHT12401.1"/>
    </source>
</evidence>
<accession>A0A1J4KM73</accession>
<sequence>MVYLFGQSLHLHQTLDEKMMVIKSTAKYLMLIFWMISFQYITTLVHSENKQVQFFSEVSGIFPNNNYYQYCIPFIKKKTFSTKRDLTLTSVFYKEKNVPLTLFSIRQSGCMATIVVLTNKGMKFSRQTIKIINCLSVKVVSSDVTGFKKRHTDFIRDEFACNFVKKFQKDIDRVFFFDAFDVFFERDPFEHFVGDHLFLFQESLLTIKEDPYDLKWMRDCYGQEETEKYWNNYFVCSGTIAGSASMFIRFFELLQSQKSWIDPNCGVDQGQLNYAIYSGLLTKNNISLVLFDHVGPVHTLNCAIKHFKYYWNNTRYVYVTNAKDEVASVLHQVKQQKKLHAGLYARCNFTVINNICQGDYKTIKLFEEMNLSN</sequence>